<accession>A0A177N3R5</accession>
<comment type="caution">
    <text evidence="3">The sequence shown here is derived from an EMBL/GenBank/DDBJ whole genome shotgun (WGS) entry which is preliminary data.</text>
</comment>
<keyword evidence="2" id="KW-0472">Membrane</keyword>
<feature type="transmembrane region" description="Helical" evidence="2">
    <location>
        <begin position="103"/>
        <end position="128"/>
    </location>
</feature>
<evidence type="ECO:0000313" key="4">
    <source>
        <dbReference type="Proteomes" id="UP000077628"/>
    </source>
</evidence>
<evidence type="ECO:0000313" key="3">
    <source>
        <dbReference type="EMBL" id="OAI12123.1"/>
    </source>
</evidence>
<organism evidence="3 4">
    <name type="scientific">Methylomonas koyamae</name>
    <dbReference type="NCBI Taxonomy" id="702114"/>
    <lineage>
        <taxon>Bacteria</taxon>
        <taxon>Pseudomonadati</taxon>
        <taxon>Pseudomonadota</taxon>
        <taxon>Gammaproteobacteria</taxon>
        <taxon>Methylococcales</taxon>
        <taxon>Methylococcaceae</taxon>
        <taxon>Methylomonas</taxon>
    </lineage>
</organism>
<dbReference type="RefSeq" id="WP_064031478.1">
    <property type="nucleotide sequence ID" value="NZ_LUUK01000222.1"/>
</dbReference>
<evidence type="ECO:0000256" key="1">
    <source>
        <dbReference type="SAM" id="MobiDB-lite"/>
    </source>
</evidence>
<keyword evidence="4" id="KW-1185">Reference proteome</keyword>
<sequence>MTALNPDTLTELAEQVETQLAALRLAGSAAGLARTKEAEPSDRPDDAEQRAVVEQAAGESFGVFWEKFRGKLRDDLCLEGGYLHGQWQKWQDLSAKDAVERSYFWLAALGIAGSALNPAAVAISVIVLNTLTSIGIKAICDDCGNAD</sequence>
<feature type="compositionally biased region" description="Basic and acidic residues" evidence="1">
    <location>
        <begin position="34"/>
        <end position="50"/>
    </location>
</feature>
<feature type="region of interest" description="Disordered" evidence="1">
    <location>
        <begin position="31"/>
        <end position="50"/>
    </location>
</feature>
<keyword evidence="2" id="KW-0812">Transmembrane</keyword>
<dbReference type="AlphaFoldDB" id="A0A177N3R5"/>
<reference evidence="4" key="1">
    <citation type="submission" date="2016-03" db="EMBL/GenBank/DDBJ databases">
        <authorList>
            <person name="Heylen K."/>
            <person name="De Vos P."/>
            <person name="Vekeman B."/>
        </authorList>
    </citation>
    <scope>NUCLEOTIDE SEQUENCE [LARGE SCALE GENOMIC DNA]</scope>
    <source>
        <strain evidence="4">R-45383</strain>
    </source>
</reference>
<dbReference type="OrthoDB" id="512393at2"/>
<evidence type="ECO:0008006" key="5">
    <source>
        <dbReference type="Google" id="ProtNLM"/>
    </source>
</evidence>
<dbReference type="Proteomes" id="UP000077628">
    <property type="component" value="Unassembled WGS sequence"/>
</dbReference>
<protein>
    <recommendedName>
        <fullName evidence="5">Transmembrane protein</fullName>
    </recommendedName>
</protein>
<evidence type="ECO:0000256" key="2">
    <source>
        <dbReference type="SAM" id="Phobius"/>
    </source>
</evidence>
<gene>
    <name evidence="3" type="ORF">A1355_14660</name>
</gene>
<keyword evidence="2" id="KW-1133">Transmembrane helix</keyword>
<name>A0A177N3R5_9GAMM</name>
<proteinExistence type="predicted"/>
<dbReference type="EMBL" id="LUUK01000222">
    <property type="protein sequence ID" value="OAI12123.1"/>
    <property type="molecule type" value="Genomic_DNA"/>
</dbReference>